<evidence type="ECO:0000256" key="1">
    <source>
        <dbReference type="SAM" id="MobiDB-lite"/>
    </source>
</evidence>
<feature type="region of interest" description="Disordered" evidence="1">
    <location>
        <begin position="63"/>
        <end position="94"/>
    </location>
</feature>
<dbReference type="EMBL" id="PGGS01002563">
    <property type="protein sequence ID" value="PNG99571.1"/>
    <property type="molecule type" value="Genomic_DNA"/>
</dbReference>
<feature type="compositionally biased region" description="Gly residues" evidence="1">
    <location>
        <begin position="31"/>
        <end position="40"/>
    </location>
</feature>
<keyword evidence="3" id="KW-1185">Reference proteome</keyword>
<proteinExistence type="predicted"/>
<accession>A0A2J7ZH24</accession>
<feature type="compositionally biased region" description="Low complexity" evidence="1">
    <location>
        <begin position="63"/>
        <end position="72"/>
    </location>
</feature>
<sequence length="382" mass="38824">MDVRQVANTLWGMAKVRDDLPETGASASGSAGVGSGGGGSADPQPARLRGVLDRLQARAAALLPAPPLQQQRGGADPAGPSTSSDGGGGGSGGGLLDLRDAAQLWYGLGAVRHPWSKPLVAALVEATLRSAAAAVAAAPPPSSRPADVGWGDSRTSVAQLVFRMGTVSPQLSPDHSARMVALVAGLAAPPPAAAVAAPPPLANADCLLTGSHLLRLPLPAAVVRQLHDAALAAPPAAAARAGCTAMARALHAAVGLGLQPAGREAARWQERLVRELGPGSSGRWRSDELSWVLLALSSCRLYVPDAAAAEGMAKAVVGAVRRARANDATRLRAAASVLGLDLPLRDRALLAHKAGADWAQERGMLEEEEEEAAWEYGDGYGG</sequence>
<dbReference type="AlphaFoldDB" id="A0A2J7ZH24"/>
<evidence type="ECO:0000313" key="3">
    <source>
        <dbReference type="Proteomes" id="UP000236333"/>
    </source>
</evidence>
<reference evidence="2 3" key="1">
    <citation type="journal article" date="2017" name="Mol. Biol. Evol.">
        <title>The 4-celled Tetrabaena socialis nuclear genome reveals the essential components for genetic control of cell number at the origin of multicellularity in the volvocine lineage.</title>
        <authorList>
            <person name="Featherston J."/>
            <person name="Arakaki Y."/>
            <person name="Hanschen E.R."/>
            <person name="Ferris P.J."/>
            <person name="Michod R.E."/>
            <person name="Olson B.J.S.C."/>
            <person name="Nozaki H."/>
            <person name="Durand P.M."/>
        </authorList>
    </citation>
    <scope>NUCLEOTIDE SEQUENCE [LARGE SCALE GENOMIC DNA]</scope>
    <source>
        <strain evidence="2 3">NIES-571</strain>
    </source>
</reference>
<organism evidence="2 3">
    <name type="scientific">Tetrabaena socialis</name>
    <dbReference type="NCBI Taxonomy" id="47790"/>
    <lineage>
        <taxon>Eukaryota</taxon>
        <taxon>Viridiplantae</taxon>
        <taxon>Chlorophyta</taxon>
        <taxon>core chlorophytes</taxon>
        <taxon>Chlorophyceae</taxon>
        <taxon>CS clade</taxon>
        <taxon>Chlamydomonadales</taxon>
        <taxon>Tetrabaenaceae</taxon>
        <taxon>Tetrabaena</taxon>
    </lineage>
</organism>
<name>A0A2J7ZH24_9CHLO</name>
<evidence type="ECO:0000313" key="2">
    <source>
        <dbReference type="EMBL" id="PNG99571.1"/>
    </source>
</evidence>
<dbReference type="Proteomes" id="UP000236333">
    <property type="component" value="Unassembled WGS sequence"/>
</dbReference>
<feature type="non-terminal residue" evidence="2">
    <location>
        <position position="382"/>
    </location>
</feature>
<gene>
    <name evidence="2" type="ORF">TSOC_014647</name>
</gene>
<dbReference type="OrthoDB" id="547982at2759"/>
<feature type="compositionally biased region" description="Gly residues" evidence="1">
    <location>
        <begin position="85"/>
        <end position="94"/>
    </location>
</feature>
<protein>
    <submittedName>
        <fullName evidence="2">Uncharacterized protein</fullName>
    </submittedName>
</protein>
<comment type="caution">
    <text evidence="2">The sequence shown here is derived from an EMBL/GenBank/DDBJ whole genome shotgun (WGS) entry which is preliminary data.</text>
</comment>
<feature type="region of interest" description="Disordered" evidence="1">
    <location>
        <begin position="20"/>
        <end position="48"/>
    </location>
</feature>